<dbReference type="OrthoDB" id="3039677at2759"/>
<proteinExistence type="predicted"/>
<sequence>MLTLNIDWFQPFDGVTYSCSAIYLSINNLLRKERYKKENVVLVRLMPGPSEVKTSQINHYLCPLVAKLNQLYSGAAIPTNKCPSGTLVHAAILLVACDIPAARKTCRFTLHASTNACHICNCWFSCCLDGKGMDCSGFIFSDWIFNTDEENKRNAERWR</sequence>
<evidence type="ECO:0000313" key="2">
    <source>
        <dbReference type="Proteomes" id="UP000077315"/>
    </source>
</evidence>
<dbReference type="InParanoid" id="A0A167RBD5"/>
<name>A0A167RBD5_PHYB8</name>
<dbReference type="AlphaFoldDB" id="A0A167RBD5"/>
<dbReference type="InterPro" id="IPR004242">
    <property type="entry name" value="Transposase_21"/>
</dbReference>
<dbReference type="Pfam" id="PF02992">
    <property type="entry name" value="Transposase_21"/>
    <property type="match status" value="1"/>
</dbReference>
<dbReference type="RefSeq" id="XP_018299319.1">
    <property type="nucleotide sequence ID" value="XM_018430085.1"/>
</dbReference>
<gene>
    <name evidence="1" type="ORF">PHYBLDRAFT_138827</name>
</gene>
<dbReference type="GeneID" id="28990991"/>
<protein>
    <submittedName>
        <fullName evidence="1">Uncharacterized protein</fullName>
    </submittedName>
</protein>
<reference evidence="2" key="1">
    <citation type="submission" date="2015-06" db="EMBL/GenBank/DDBJ databases">
        <title>Expansion of signal transduction pathways in fungi by whole-genome duplication.</title>
        <authorList>
            <consortium name="DOE Joint Genome Institute"/>
            <person name="Corrochano L.M."/>
            <person name="Kuo A."/>
            <person name="Marcet-Houben M."/>
            <person name="Polaino S."/>
            <person name="Salamov A."/>
            <person name="Villalobos J.M."/>
            <person name="Alvarez M.I."/>
            <person name="Avalos J."/>
            <person name="Benito E.P."/>
            <person name="Benoit I."/>
            <person name="Burger G."/>
            <person name="Camino L.P."/>
            <person name="Canovas D."/>
            <person name="Cerda-Olmedo E."/>
            <person name="Cheng J.-F."/>
            <person name="Dominguez A."/>
            <person name="Elias M."/>
            <person name="Eslava A.P."/>
            <person name="Glaser F."/>
            <person name="Grimwood J."/>
            <person name="Gutierrez G."/>
            <person name="Heitman J."/>
            <person name="Henrissat B."/>
            <person name="Iturriaga E.A."/>
            <person name="Lang B.F."/>
            <person name="Lavin J.L."/>
            <person name="Lee S."/>
            <person name="Li W."/>
            <person name="Lindquist E."/>
            <person name="Lopez-Garcia S."/>
            <person name="Luque E.M."/>
            <person name="Marcos A.T."/>
            <person name="Martin J."/>
            <person name="McCluskey K."/>
            <person name="Medina H.R."/>
            <person name="Miralles-Duran A."/>
            <person name="Miyazaki A."/>
            <person name="Munoz-Torres E."/>
            <person name="Oguiza J.A."/>
            <person name="Ohm R."/>
            <person name="Olmedo M."/>
            <person name="Orejas M."/>
            <person name="Ortiz-Castellanos L."/>
            <person name="Pisabarro A.G."/>
            <person name="Rodriguez-Romero J."/>
            <person name="Ruiz-Herrera J."/>
            <person name="Ruiz-Vazquez R."/>
            <person name="Sanz C."/>
            <person name="Schackwitz W."/>
            <person name="Schmutz J."/>
            <person name="Shahriari M."/>
            <person name="Shelest E."/>
            <person name="Silva-Franco F."/>
            <person name="Soanes D."/>
            <person name="Syed K."/>
            <person name="Tagua V.G."/>
            <person name="Talbot N.J."/>
            <person name="Thon M."/>
            <person name="De vries R.P."/>
            <person name="Wiebenga A."/>
            <person name="Yadav J.S."/>
            <person name="Braun E.L."/>
            <person name="Baker S."/>
            <person name="Garre V."/>
            <person name="Horwitz B."/>
            <person name="Torres-Martinez S."/>
            <person name="Idnurm A."/>
            <person name="Herrera-Estrella A."/>
            <person name="Gabaldon T."/>
            <person name="Grigoriev I.V."/>
        </authorList>
    </citation>
    <scope>NUCLEOTIDE SEQUENCE [LARGE SCALE GENOMIC DNA]</scope>
    <source>
        <strain evidence="2">NRRL 1555(-)</strain>
    </source>
</reference>
<dbReference type="EMBL" id="KV440971">
    <property type="protein sequence ID" value="OAD81279.1"/>
    <property type="molecule type" value="Genomic_DNA"/>
</dbReference>
<dbReference type="VEuPathDB" id="FungiDB:PHYBLDRAFT_138827"/>
<evidence type="ECO:0000313" key="1">
    <source>
        <dbReference type="EMBL" id="OAD81279.1"/>
    </source>
</evidence>
<organism evidence="1 2">
    <name type="scientific">Phycomyces blakesleeanus (strain ATCC 8743b / DSM 1359 / FGSC 10004 / NBRC 33097 / NRRL 1555)</name>
    <dbReference type="NCBI Taxonomy" id="763407"/>
    <lineage>
        <taxon>Eukaryota</taxon>
        <taxon>Fungi</taxon>
        <taxon>Fungi incertae sedis</taxon>
        <taxon>Mucoromycota</taxon>
        <taxon>Mucoromycotina</taxon>
        <taxon>Mucoromycetes</taxon>
        <taxon>Mucorales</taxon>
        <taxon>Phycomycetaceae</taxon>
        <taxon>Phycomyces</taxon>
    </lineage>
</organism>
<accession>A0A167RBD5</accession>
<dbReference type="Proteomes" id="UP000077315">
    <property type="component" value="Unassembled WGS sequence"/>
</dbReference>
<keyword evidence="2" id="KW-1185">Reference proteome</keyword>
<dbReference type="STRING" id="763407.A0A167RBD5"/>